<protein>
    <recommendedName>
        <fullName evidence="3">F-box domain-containing protein</fullName>
    </recommendedName>
</protein>
<evidence type="ECO:0008006" key="3">
    <source>
        <dbReference type="Google" id="ProtNLM"/>
    </source>
</evidence>
<reference evidence="1 2" key="1">
    <citation type="journal article" date="2016" name="Mol. Biol. Evol.">
        <title>Comparative Genomics of Early-Diverging Mushroom-Forming Fungi Provides Insights into the Origins of Lignocellulose Decay Capabilities.</title>
        <authorList>
            <person name="Nagy L.G."/>
            <person name="Riley R."/>
            <person name="Tritt A."/>
            <person name="Adam C."/>
            <person name="Daum C."/>
            <person name="Floudas D."/>
            <person name="Sun H."/>
            <person name="Yadav J.S."/>
            <person name="Pangilinan J."/>
            <person name="Larsson K.H."/>
            <person name="Matsuura K."/>
            <person name="Barry K."/>
            <person name="Labutti K."/>
            <person name="Kuo R."/>
            <person name="Ohm R.A."/>
            <person name="Bhattacharya S.S."/>
            <person name="Shirouzu T."/>
            <person name="Yoshinaga Y."/>
            <person name="Martin F.M."/>
            <person name="Grigoriev I.V."/>
            <person name="Hibbett D.S."/>
        </authorList>
    </citation>
    <scope>NUCLEOTIDE SEQUENCE [LARGE SCALE GENOMIC DNA]</scope>
    <source>
        <strain evidence="1 2">HHB9708</strain>
    </source>
</reference>
<dbReference type="EMBL" id="KV419397">
    <property type="protein sequence ID" value="KZS97294.1"/>
    <property type="molecule type" value="Genomic_DNA"/>
</dbReference>
<gene>
    <name evidence="1" type="ORF">SISNIDRAFT_463214</name>
</gene>
<dbReference type="InterPro" id="IPR032675">
    <property type="entry name" value="LRR_dom_sf"/>
</dbReference>
<sequence>MMRSLSGRVSQTFPNELVLEILGCSTTWREIAKCILEFWTHIDLSWGHKVVEDFLERCKGKPKAFYFNLWSPETCAMKSEIYGPIVARHLHSLEVLIVILPINNPHEADKFHRRYLRHPAPMLKTMQLGYWSGKTPIYDGTFPDLFRNFAPQLESLQFYGAYSETLVGPERMGNLKHLHITCVRRGFASSGIEELFRICPRLEDLFIDAVLVHHHDYEVDHPIIVASYLKRLSISRGKTFDFDGLFRQVSIPAIENFSIDFFLRRSRMVTSFLDGLPVQIQDLQSVAKSLRLNLSPERYIVELYPESHVHDHACLPPISYTAHTPFDGQFGGDITAQGFWNSLPFHSITSLIISATVVGRLLSVWWKALIDPSGGPYDFALEFLELVDCARWLARDGPDFLQSLRDGCSPLQNLRVVRFEGVSEEDHQLLFQGLREQVEVETYIL</sequence>
<organism evidence="1 2">
    <name type="scientific">Sistotremastrum niveocremeum HHB9708</name>
    <dbReference type="NCBI Taxonomy" id="1314777"/>
    <lineage>
        <taxon>Eukaryota</taxon>
        <taxon>Fungi</taxon>
        <taxon>Dikarya</taxon>
        <taxon>Basidiomycota</taxon>
        <taxon>Agaricomycotina</taxon>
        <taxon>Agaricomycetes</taxon>
        <taxon>Sistotremastrales</taxon>
        <taxon>Sistotremastraceae</taxon>
        <taxon>Sertulicium</taxon>
        <taxon>Sertulicium niveocremeum</taxon>
    </lineage>
</organism>
<proteinExistence type="predicted"/>
<name>A0A164YW64_9AGAM</name>
<dbReference type="Proteomes" id="UP000076722">
    <property type="component" value="Unassembled WGS sequence"/>
</dbReference>
<keyword evidence="2" id="KW-1185">Reference proteome</keyword>
<dbReference type="AlphaFoldDB" id="A0A164YW64"/>
<evidence type="ECO:0000313" key="1">
    <source>
        <dbReference type="EMBL" id="KZS97294.1"/>
    </source>
</evidence>
<evidence type="ECO:0000313" key="2">
    <source>
        <dbReference type="Proteomes" id="UP000076722"/>
    </source>
</evidence>
<accession>A0A164YW64</accession>
<dbReference type="Gene3D" id="3.80.10.10">
    <property type="entry name" value="Ribonuclease Inhibitor"/>
    <property type="match status" value="1"/>
</dbReference>